<dbReference type="Proteomes" id="UP000030758">
    <property type="component" value="Unassembled WGS sequence"/>
</dbReference>
<organism evidence="2">
    <name type="scientific">Trichuris suis</name>
    <name type="common">pig whipworm</name>
    <dbReference type="NCBI Taxonomy" id="68888"/>
    <lineage>
        <taxon>Eukaryota</taxon>
        <taxon>Metazoa</taxon>
        <taxon>Ecdysozoa</taxon>
        <taxon>Nematoda</taxon>
        <taxon>Enoplea</taxon>
        <taxon>Dorylaimia</taxon>
        <taxon>Trichinellida</taxon>
        <taxon>Trichuridae</taxon>
        <taxon>Trichuris</taxon>
    </lineage>
</organism>
<evidence type="ECO:0000256" key="1">
    <source>
        <dbReference type="SAM" id="MobiDB-lite"/>
    </source>
</evidence>
<gene>
    <name evidence="2" type="ORF">M514_22796</name>
</gene>
<name>A0A085N6I3_9BILA</name>
<feature type="region of interest" description="Disordered" evidence="1">
    <location>
        <begin position="94"/>
        <end position="119"/>
    </location>
</feature>
<reference evidence="2" key="1">
    <citation type="journal article" date="2014" name="Nat. Genet.">
        <title>Genome and transcriptome of the porcine whipworm Trichuris suis.</title>
        <authorList>
            <person name="Jex A.R."/>
            <person name="Nejsum P."/>
            <person name="Schwarz E.M."/>
            <person name="Hu L."/>
            <person name="Young N.D."/>
            <person name="Hall R.S."/>
            <person name="Korhonen P.K."/>
            <person name="Liao S."/>
            <person name="Thamsborg S."/>
            <person name="Xia J."/>
            <person name="Xu P."/>
            <person name="Wang S."/>
            <person name="Scheerlinck J.P."/>
            <person name="Hofmann A."/>
            <person name="Sternberg P.W."/>
            <person name="Wang J."/>
            <person name="Gasser R.B."/>
        </authorList>
    </citation>
    <scope>NUCLEOTIDE SEQUENCE [LARGE SCALE GENOMIC DNA]</scope>
    <source>
        <strain evidence="2">DCEP-RM93F</strain>
    </source>
</reference>
<accession>A0A085N6I3</accession>
<sequence length="119" mass="13433">MQRSTCQPEQRTRVNLSTGITKHTNNHSEKLYSRIQVASHQDGEGNKQFRGGQEIWSDPQDGHRLEESGRTIEDTAEEITFKTLRQCSLARTGERFGRMGKTTETATTVPKKGRETPGD</sequence>
<feature type="region of interest" description="Disordered" evidence="1">
    <location>
        <begin position="40"/>
        <end position="67"/>
    </location>
</feature>
<dbReference type="EMBL" id="KL367545">
    <property type="protein sequence ID" value="KFD65079.1"/>
    <property type="molecule type" value="Genomic_DNA"/>
</dbReference>
<evidence type="ECO:0000313" key="2">
    <source>
        <dbReference type="EMBL" id="KFD65079.1"/>
    </source>
</evidence>
<dbReference type="AlphaFoldDB" id="A0A085N6I3"/>
<proteinExistence type="predicted"/>
<protein>
    <submittedName>
        <fullName evidence="2">Uncharacterized protein</fullName>
    </submittedName>
</protein>